<dbReference type="InterPro" id="IPR029470">
    <property type="entry name" value="PDDEXK_4"/>
</dbReference>
<evidence type="ECO:0000313" key="1">
    <source>
        <dbReference type="EMBL" id="AEA43008.1"/>
    </source>
</evidence>
<organism evidence="1 2">
    <name type="scientific">Fluviicola taffensis (strain DSM 16823 / NCIMB 13979 / RW262)</name>
    <dbReference type="NCBI Taxonomy" id="755732"/>
    <lineage>
        <taxon>Bacteria</taxon>
        <taxon>Pseudomonadati</taxon>
        <taxon>Bacteroidota</taxon>
        <taxon>Flavobacteriia</taxon>
        <taxon>Flavobacteriales</taxon>
        <taxon>Crocinitomicaceae</taxon>
        <taxon>Fluviicola</taxon>
    </lineage>
</organism>
<dbReference type="AlphaFoldDB" id="F2I961"/>
<dbReference type="Pfam" id="PF14281">
    <property type="entry name" value="PDDEXK_4"/>
    <property type="match status" value="1"/>
</dbReference>
<dbReference type="KEGG" id="fte:Fluta_1009"/>
<evidence type="ECO:0000313" key="2">
    <source>
        <dbReference type="Proteomes" id="UP000007463"/>
    </source>
</evidence>
<accession>F2I961</accession>
<dbReference type="OrthoDB" id="6346224at2"/>
<proteinExistence type="predicted"/>
<keyword evidence="2" id="KW-1185">Reference proteome</keyword>
<dbReference type="eggNOG" id="ENOG5030F26">
    <property type="taxonomic scope" value="Bacteria"/>
</dbReference>
<sequence length="417" mass="49508">MNQYNEVVLNFLNKLSVIDYKYRLLEKDKEEFNIFSALHKENDEVRLHSRFLSVLLSPESKHNKKDMFLKLFLKTLSIDNFETENIKVYPTEFNKSEFNEIDILIINRISKQAIIIENKIGAGDSNHEDRGQLEGYYELIHELESIPKERIYVYYLTVDGHLPTSESLGKYDSLENMNGKTIDYEHEIQNWLTLCLHECITQPFLRESIIQYINLIKQMTNDNTNIQERIEIRNLISSSDETMSSTRLLIENFKHIKWHTTSDFWNELCSELEKVGFTISSKPTEANITSTTHYEVYKSSYKTSNDYGIKFYNSSNIQFFIWNGTGDDWLYWGFDKKSLSPEHNLNLTTYLNQNPGFFNFFEQENYSKYFNLVDDENIYFPNFTLKGTFDLIRENHRNMMISNKLVPEIIEFLRFII</sequence>
<reference evidence="2" key="2">
    <citation type="submission" date="2011-02" db="EMBL/GenBank/DDBJ databases">
        <title>The complete genome of Fluviicola taffensis DSM 16823.</title>
        <authorList>
            <consortium name="US DOE Joint Genome Institute (JGI-PGF)"/>
            <person name="Lucas S."/>
            <person name="Copeland A."/>
            <person name="Lapidus A."/>
            <person name="Bruce D."/>
            <person name="Goodwin L."/>
            <person name="Pitluck S."/>
            <person name="Kyrpides N."/>
            <person name="Mavromatis K."/>
            <person name="Ivanova N."/>
            <person name="Mikhailova N."/>
            <person name="Pagani I."/>
            <person name="Chertkov O."/>
            <person name="Detter J.C."/>
            <person name="Han C."/>
            <person name="Tapia R."/>
            <person name="Land M."/>
            <person name="Hauser L."/>
            <person name="Markowitz V."/>
            <person name="Cheng J.-F."/>
            <person name="Hugenholtz P."/>
            <person name="Woyke T."/>
            <person name="Wu D."/>
            <person name="Tindall B."/>
            <person name="Pomrenke H.G."/>
            <person name="Brambilla E."/>
            <person name="Klenk H.-P."/>
            <person name="Eisen J.A."/>
        </authorList>
    </citation>
    <scope>NUCLEOTIDE SEQUENCE [LARGE SCALE GENOMIC DNA]</scope>
    <source>
        <strain evidence="2">DSM 16823 / RW262 / RW262</strain>
    </source>
</reference>
<dbReference type="HOGENOM" id="CLU_056725_0_0_10"/>
<reference evidence="1 2" key="1">
    <citation type="journal article" date="2011" name="Stand. Genomic Sci.">
        <title>Complete genome sequence of the gliding freshwater bacterium Fluviicola taffensis type strain (RW262).</title>
        <authorList>
            <person name="Woyke T."/>
            <person name="Chertkov O."/>
            <person name="Lapidus A."/>
            <person name="Nolan M."/>
            <person name="Lucas S."/>
            <person name="Del Rio T.G."/>
            <person name="Tice H."/>
            <person name="Cheng J.F."/>
            <person name="Tapia R."/>
            <person name="Han C."/>
            <person name="Goodwin L."/>
            <person name="Pitluck S."/>
            <person name="Liolios K."/>
            <person name="Pagani I."/>
            <person name="Ivanova N."/>
            <person name="Huntemann M."/>
            <person name="Mavromatis K."/>
            <person name="Mikhailova N."/>
            <person name="Pati A."/>
            <person name="Chen A."/>
            <person name="Palaniappan K."/>
            <person name="Land M."/>
            <person name="Hauser L."/>
            <person name="Brambilla E.M."/>
            <person name="Rohde M."/>
            <person name="Mwirichia R."/>
            <person name="Sikorski J."/>
            <person name="Tindall B.J."/>
            <person name="Goker M."/>
            <person name="Bristow J."/>
            <person name="Eisen J.A."/>
            <person name="Markowitz V."/>
            <person name="Hugenholtz P."/>
            <person name="Klenk H.P."/>
            <person name="Kyrpides N.C."/>
        </authorList>
    </citation>
    <scope>NUCLEOTIDE SEQUENCE [LARGE SCALE GENOMIC DNA]</scope>
    <source>
        <strain evidence="2">DSM 16823 / RW262 / RW262</strain>
    </source>
</reference>
<dbReference type="Proteomes" id="UP000007463">
    <property type="component" value="Chromosome"/>
</dbReference>
<dbReference type="RefSeq" id="WP_013685780.1">
    <property type="nucleotide sequence ID" value="NC_015321.1"/>
</dbReference>
<protein>
    <submittedName>
        <fullName evidence="1">Uncharacterized protein</fullName>
    </submittedName>
</protein>
<gene>
    <name evidence="1" type="ordered locus">Fluta_1009</name>
</gene>
<name>F2I961_FLUTR</name>
<dbReference type="EMBL" id="CP002542">
    <property type="protein sequence ID" value="AEA43008.1"/>
    <property type="molecule type" value="Genomic_DNA"/>
</dbReference>